<dbReference type="EMBL" id="BMAW01087247">
    <property type="protein sequence ID" value="GFS28691.1"/>
    <property type="molecule type" value="Genomic_DNA"/>
</dbReference>
<evidence type="ECO:0000313" key="2">
    <source>
        <dbReference type="EMBL" id="GFS28691.1"/>
    </source>
</evidence>
<evidence type="ECO:0000313" key="3">
    <source>
        <dbReference type="Proteomes" id="UP000887013"/>
    </source>
</evidence>
<organism evidence="2 3">
    <name type="scientific">Nephila pilipes</name>
    <name type="common">Giant wood spider</name>
    <name type="synonym">Nephila maculata</name>
    <dbReference type="NCBI Taxonomy" id="299642"/>
    <lineage>
        <taxon>Eukaryota</taxon>
        <taxon>Metazoa</taxon>
        <taxon>Ecdysozoa</taxon>
        <taxon>Arthropoda</taxon>
        <taxon>Chelicerata</taxon>
        <taxon>Arachnida</taxon>
        <taxon>Araneae</taxon>
        <taxon>Araneomorphae</taxon>
        <taxon>Entelegynae</taxon>
        <taxon>Araneoidea</taxon>
        <taxon>Nephilidae</taxon>
        <taxon>Nephila</taxon>
    </lineage>
</organism>
<gene>
    <name evidence="2" type="ORF">NPIL_154511</name>
</gene>
<comment type="caution">
    <text evidence="2">The sequence shown here is derived from an EMBL/GenBank/DDBJ whole genome shotgun (WGS) entry which is preliminary data.</text>
</comment>
<dbReference type="AlphaFoldDB" id="A0A8X6I2F6"/>
<dbReference type="Proteomes" id="UP000887013">
    <property type="component" value="Unassembled WGS sequence"/>
</dbReference>
<protein>
    <submittedName>
        <fullName evidence="2">Uncharacterized protein</fullName>
    </submittedName>
</protein>
<accession>A0A8X6I2F6</accession>
<evidence type="ECO:0000256" key="1">
    <source>
        <dbReference type="SAM" id="MobiDB-lite"/>
    </source>
</evidence>
<feature type="compositionally biased region" description="Basic and acidic residues" evidence="1">
    <location>
        <begin position="50"/>
        <end position="61"/>
    </location>
</feature>
<name>A0A8X6I2F6_NEPPI</name>
<reference evidence="2" key="1">
    <citation type="submission" date="2020-08" db="EMBL/GenBank/DDBJ databases">
        <title>Multicomponent nature underlies the extraordinary mechanical properties of spider dragline silk.</title>
        <authorList>
            <person name="Kono N."/>
            <person name="Nakamura H."/>
            <person name="Mori M."/>
            <person name="Yoshida Y."/>
            <person name="Ohtoshi R."/>
            <person name="Malay A.D."/>
            <person name="Moran D.A.P."/>
            <person name="Tomita M."/>
            <person name="Numata K."/>
            <person name="Arakawa K."/>
        </authorList>
    </citation>
    <scope>NUCLEOTIDE SEQUENCE</scope>
</reference>
<keyword evidence="3" id="KW-1185">Reference proteome</keyword>
<feature type="region of interest" description="Disordered" evidence="1">
    <location>
        <begin position="1"/>
        <end position="61"/>
    </location>
</feature>
<sequence>MKNSWRGEKIGPAVSREGTKKKRESDDSEVRISTTHRRPRKKRPGPCRNTGREEFRNREGDERTLRLATHATQNSAVLACRLKTGTLCGKKYEYST</sequence>
<feature type="compositionally biased region" description="Basic residues" evidence="1">
    <location>
        <begin position="34"/>
        <end position="45"/>
    </location>
</feature>
<proteinExistence type="predicted"/>